<feature type="transmembrane region" description="Helical" evidence="6">
    <location>
        <begin position="216"/>
        <end position="235"/>
    </location>
</feature>
<evidence type="ECO:0000313" key="8">
    <source>
        <dbReference type="Proteomes" id="UP001298424"/>
    </source>
</evidence>
<keyword evidence="8" id="KW-1185">Reference proteome</keyword>
<feature type="transmembrane region" description="Helical" evidence="6">
    <location>
        <begin position="276"/>
        <end position="296"/>
    </location>
</feature>
<dbReference type="Gene3D" id="1.20.1250.20">
    <property type="entry name" value="MFS general substrate transporter like domains"/>
    <property type="match status" value="2"/>
</dbReference>
<comment type="caution">
    <text evidence="7">The sequence shown here is derived from an EMBL/GenBank/DDBJ whole genome shotgun (WGS) entry which is preliminary data.</text>
</comment>
<dbReference type="SUPFAM" id="SSF103473">
    <property type="entry name" value="MFS general substrate transporter"/>
    <property type="match status" value="2"/>
</dbReference>
<dbReference type="InterPro" id="IPR024371">
    <property type="entry name" value="AcetylCoA_trans_1-like"/>
</dbReference>
<evidence type="ECO:0000256" key="5">
    <source>
        <dbReference type="ARBA" id="ARBA00023136"/>
    </source>
</evidence>
<proteinExistence type="predicted"/>
<feature type="transmembrane region" description="Helical" evidence="6">
    <location>
        <begin position="316"/>
        <end position="340"/>
    </location>
</feature>
<feature type="transmembrane region" description="Helical" evidence="6">
    <location>
        <begin position="428"/>
        <end position="447"/>
    </location>
</feature>
<evidence type="ECO:0000256" key="6">
    <source>
        <dbReference type="SAM" id="Phobius"/>
    </source>
</evidence>
<dbReference type="InterPro" id="IPR036259">
    <property type="entry name" value="MFS_trans_sf"/>
</dbReference>
<feature type="transmembrane region" description="Helical" evidence="6">
    <location>
        <begin position="36"/>
        <end position="58"/>
    </location>
</feature>
<feature type="transmembrane region" description="Helical" evidence="6">
    <location>
        <begin position="486"/>
        <end position="504"/>
    </location>
</feature>
<dbReference type="PANTHER" id="PTHR12778:SF10">
    <property type="entry name" value="MAJOR FACILITATOR SUPERFAMILY DOMAIN-CONTAINING PROTEIN 3"/>
    <property type="match status" value="1"/>
</dbReference>
<name>A0ABS9NQ46_9NEIS</name>
<feature type="transmembrane region" description="Helical" evidence="6">
    <location>
        <begin position="247"/>
        <end position="264"/>
    </location>
</feature>
<dbReference type="InterPro" id="IPR004752">
    <property type="entry name" value="AmpG_permease/AT-1"/>
</dbReference>
<feature type="transmembrane region" description="Helical" evidence="6">
    <location>
        <begin position="397"/>
        <end position="416"/>
    </location>
</feature>
<feature type="transmembrane region" description="Helical" evidence="6">
    <location>
        <begin position="177"/>
        <end position="195"/>
    </location>
</feature>
<feature type="transmembrane region" description="Helical" evidence="6">
    <location>
        <begin position="137"/>
        <end position="157"/>
    </location>
</feature>
<dbReference type="PANTHER" id="PTHR12778">
    <property type="entry name" value="SOLUTE CARRIER FAMILY 33 ACETYL-COA TRANSPORTER -RELATED"/>
    <property type="match status" value="1"/>
</dbReference>
<gene>
    <name evidence="7" type="ORF">MB824_10485</name>
</gene>
<dbReference type="Proteomes" id="UP001298424">
    <property type="component" value="Unassembled WGS sequence"/>
</dbReference>
<keyword evidence="3 6" id="KW-0812">Transmembrane</keyword>
<protein>
    <submittedName>
        <fullName evidence="7">MFS transporter</fullName>
    </submittedName>
</protein>
<feature type="transmembrane region" description="Helical" evidence="6">
    <location>
        <begin position="453"/>
        <end position="479"/>
    </location>
</feature>
<sequence length="549" mass="57288">MLLLGFSAGLPIMLIFSTLSLWLSEAGVELKTVTMFSWAGLGYSFKFIWAPLVDTLPLPLLSKLLGRRRAWLLASQLLLVAAMLLMAASDPAGGALGAMAAGAVLLGFSSATQDIAIDACRIEMAPGDAAMQSAMSATYTVGYRIGMICSGAGSLKLASYLGSTKEHYLYGAWQQSYWLMAALSLVGIATTLWMREPAVNQTAAAGSAAETQLTRRAAAAFAAACAAAAAVYFALSTALSFAGRHEAAIAGAAAAAAIVMAVSAKRGRGGNTDDKLRLLLMFAICVSLFVMVFRAVGAAGKDFSPLALLGWECLRLGAALAAAALAGRLLVALGAVPAQAVAATWIEPLTDFFRRYGKNALLLLALIGLYRISDIVAGAISNVFYSNLGYSKDDIANAVKTFGVVMSIAGGLLGGVMAQRFAVMKMMMFGAVLASLTNLLFVLLANSGHGLPLLYAVVGFDNLAAGLASTVFVAFLSALTNIRFTAVQYALFSSLMTLLPKTLGGYSGTIVEKVGYGYFFTFTAAIGLPVLLLIWLAQKRLAVGQSQPE</sequence>
<keyword evidence="5 6" id="KW-0472">Membrane</keyword>
<keyword evidence="2" id="KW-0813">Transport</keyword>
<feature type="transmembrane region" description="Helical" evidence="6">
    <location>
        <begin position="516"/>
        <end position="537"/>
    </location>
</feature>
<evidence type="ECO:0000256" key="2">
    <source>
        <dbReference type="ARBA" id="ARBA00022448"/>
    </source>
</evidence>
<organism evidence="7 8">
    <name type="scientific">Kingella pumchi</name>
    <dbReference type="NCBI Taxonomy" id="2779506"/>
    <lineage>
        <taxon>Bacteria</taxon>
        <taxon>Pseudomonadati</taxon>
        <taxon>Pseudomonadota</taxon>
        <taxon>Betaproteobacteria</taxon>
        <taxon>Neisseriales</taxon>
        <taxon>Neisseriaceae</taxon>
        <taxon>Kingella</taxon>
    </lineage>
</organism>
<accession>A0ABS9NQ46</accession>
<evidence type="ECO:0000256" key="4">
    <source>
        <dbReference type="ARBA" id="ARBA00022989"/>
    </source>
</evidence>
<evidence type="ECO:0000256" key="3">
    <source>
        <dbReference type="ARBA" id="ARBA00022692"/>
    </source>
</evidence>
<comment type="subcellular location">
    <subcellularLocation>
        <location evidence="1">Membrane</location>
        <topology evidence="1">Multi-pass membrane protein</topology>
    </subcellularLocation>
</comment>
<keyword evidence="4 6" id="KW-1133">Transmembrane helix</keyword>
<evidence type="ECO:0000313" key="7">
    <source>
        <dbReference type="EMBL" id="MCG6504921.1"/>
    </source>
</evidence>
<dbReference type="EMBL" id="JAKOOW010000037">
    <property type="protein sequence ID" value="MCG6504921.1"/>
    <property type="molecule type" value="Genomic_DNA"/>
</dbReference>
<reference evidence="7 8" key="1">
    <citation type="submission" date="2022-02" db="EMBL/GenBank/DDBJ databases">
        <title>Genome sequence data of Kingella unionensis sp. nov. strain CICC 24913 (CCUG 75125).</title>
        <authorList>
            <person name="Xiao M."/>
        </authorList>
    </citation>
    <scope>NUCLEOTIDE SEQUENCE [LARGE SCALE GENOMIC DNA]</scope>
    <source>
        <strain evidence="7 8">CICC 24913</strain>
    </source>
</reference>
<evidence type="ECO:0000256" key="1">
    <source>
        <dbReference type="ARBA" id="ARBA00004141"/>
    </source>
</evidence>
<feature type="transmembrane region" description="Helical" evidence="6">
    <location>
        <begin position="361"/>
        <end position="385"/>
    </location>
</feature>
<dbReference type="Pfam" id="PF13000">
    <property type="entry name" value="Acatn"/>
    <property type="match status" value="1"/>
</dbReference>
<feature type="transmembrane region" description="Helical" evidence="6">
    <location>
        <begin position="95"/>
        <end position="116"/>
    </location>
</feature>
<feature type="transmembrane region" description="Helical" evidence="6">
    <location>
        <begin position="70"/>
        <end position="89"/>
    </location>
</feature>
<dbReference type="NCBIfam" id="TIGR00901">
    <property type="entry name" value="2A0125"/>
    <property type="match status" value="1"/>
</dbReference>